<reference evidence="3" key="1">
    <citation type="submission" date="2020-10" db="EMBL/GenBank/DDBJ databases">
        <title>Sequencing the genomes of 1000 actinobacteria strains.</title>
        <authorList>
            <person name="Klenk H.-P."/>
        </authorList>
    </citation>
    <scope>NUCLEOTIDE SEQUENCE</scope>
    <source>
        <strain evidence="3">DSM 45354</strain>
    </source>
</reference>
<evidence type="ECO:0000313" key="4">
    <source>
        <dbReference type="Proteomes" id="UP000638648"/>
    </source>
</evidence>
<dbReference type="Proteomes" id="UP000638648">
    <property type="component" value="Unassembled WGS sequence"/>
</dbReference>
<gene>
    <name evidence="3" type="ORF">HEB94_004380</name>
</gene>
<feature type="transmembrane region" description="Helical" evidence="2">
    <location>
        <begin position="78"/>
        <end position="100"/>
    </location>
</feature>
<evidence type="ECO:0000256" key="1">
    <source>
        <dbReference type="SAM" id="MobiDB-lite"/>
    </source>
</evidence>
<dbReference type="AlphaFoldDB" id="A0A927R982"/>
<name>A0A927R982_9ACTN</name>
<feature type="transmembrane region" description="Helical" evidence="2">
    <location>
        <begin position="48"/>
        <end position="71"/>
    </location>
</feature>
<comment type="caution">
    <text evidence="3">The sequence shown here is derived from an EMBL/GenBank/DDBJ whole genome shotgun (WGS) entry which is preliminary data.</text>
</comment>
<evidence type="ECO:0000313" key="3">
    <source>
        <dbReference type="EMBL" id="MBE1607532.1"/>
    </source>
</evidence>
<protein>
    <submittedName>
        <fullName evidence="3">Uncharacterized protein</fullName>
    </submittedName>
</protein>
<proteinExistence type="predicted"/>
<dbReference type="RefSeq" id="WP_192751465.1">
    <property type="nucleotide sequence ID" value="NZ_BAABJL010000103.1"/>
</dbReference>
<keyword evidence="4" id="KW-1185">Reference proteome</keyword>
<organism evidence="3 4">
    <name type="scientific">Actinopolymorpha pittospori</name>
    <dbReference type="NCBI Taxonomy" id="648752"/>
    <lineage>
        <taxon>Bacteria</taxon>
        <taxon>Bacillati</taxon>
        <taxon>Actinomycetota</taxon>
        <taxon>Actinomycetes</taxon>
        <taxon>Propionibacteriales</taxon>
        <taxon>Actinopolymorphaceae</taxon>
        <taxon>Actinopolymorpha</taxon>
    </lineage>
</organism>
<keyword evidence="2" id="KW-1133">Transmembrane helix</keyword>
<keyword evidence="2" id="KW-0472">Membrane</keyword>
<keyword evidence="2" id="KW-0812">Transmembrane</keyword>
<dbReference type="EMBL" id="JADBEM010000001">
    <property type="protein sequence ID" value="MBE1607532.1"/>
    <property type="molecule type" value="Genomic_DNA"/>
</dbReference>
<sequence length="216" mass="21594">MTTSSGLDGPDGITGMRGGRRRLRGMRGRVNGGGMTLVDATAATARSVAVIGATVIGATVICATVIGATVIGATVIGATVIGATVIGATAFGVAVFGVALDATADISVAFGVDVGSTTRVTGLVVIGVEVRVELVGPAQLLLDLGPGRTRVLSAQPSRLGEAVCLPQLFLRGRAELARTGTDLFGFGILPRRAATDLDGSVASFLRLDPALLGPTL</sequence>
<feature type="region of interest" description="Disordered" evidence="1">
    <location>
        <begin position="1"/>
        <end position="20"/>
    </location>
</feature>
<accession>A0A927R982</accession>
<evidence type="ECO:0000256" key="2">
    <source>
        <dbReference type="SAM" id="Phobius"/>
    </source>
</evidence>